<keyword evidence="3 8" id="KW-0349">Heme</keyword>
<keyword evidence="11" id="KW-1185">Reference proteome</keyword>
<dbReference type="Gene3D" id="1.10.630.10">
    <property type="entry name" value="Cytochrome P450"/>
    <property type="match status" value="1"/>
</dbReference>
<dbReference type="GO" id="GO:0016712">
    <property type="term" value="F:oxidoreductase activity, acting on paired donors, with incorporation or reduction of molecular oxygen, reduced flavin or flavoprotein as one donor, and incorporation of one atom of oxygen"/>
    <property type="evidence" value="ECO:0007669"/>
    <property type="project" value="InterPro"/>
</dbReference>
<dbReference type="InterPro" id="IPR036396">
    <property type="entry name" value="Cyt_P450_sf"/>
</dbReference>
<dbReference type="PRINTS" id="PR00385">
    <property type="entry name" value="P450"/>
</dbReference>
<name>A0A6A6F503_9PEZI</name>
<evidence type="ECO:0000256" key="8">
    <source>
        <dbReference type="PIRSR" id="PIRSR602402-1"/>
    </source>
</evidence>
<dbReference type="InterPro" id="IPR017972">
    <property type="entry name" value="Cyt_P450_CS"/>
</dbReference>
<gene>
    <name evidence="10" type="ORF">CERZMDRAFT_100864</name>
</gene>
<dbReference type="InterPro" id="IPR047146">
    <property type="entry name" value="Cyt_P450_E_CYP52_fungi"/>
</dbReference>
<keyword evidence="7 9" id="KW-0503">Monooxygenase</keyword>
<dbReference type="PRINTS" id="PR01239">
    <property type="entry name" value="EP450IICYP52"/>
</dbReference>
<evidence type="ECO:0000313" key="10">
    <source>
        <dbReference type="EMBL" id="KAF2208882.1"/>
    </source>
</evidence>
<feature type="binding site" description="axial binding residue" evidence="8">
    <location>
        <position position="450"/>
    </location>
    <ligand>
        <name>heme</name>
        <dbReference type="ChEBI" id="CHEBI:30413"/>
    </ligand>
    <ligandPart>
        <name>Fe</name>
        <dbReference type="ChEBI" id="CHEBI:18248"/>
    </ligandPart>
</feature>
<dbReference type="PANTHER" id="PTHR24287:SF17">
    <property type="entry name" value="P450, PUTATIVE (EUROFUNG)-RELATED"/>
    <property type="match status" value="1"/>
</dbReference>
<evidence type="ECO:0000256" key="4">
    <source>
        <dbReference type="ARBA" id="ARBA00022723"/>
    </source>
</evidence>
<keyword evidence="4 8" id="KW-0479">Metal-binding</keyword>
<evidence type="ECO:0008006" key="12">
    <source>
        <dbReference type="Google" id="ProtNLM"/>
    </source>
</evidence>
<dbReference type="CDD" id="cd11063">
    <property type="entry name" value="CYP52"/>
    <property type="match status" value="1"/>
</dbReference>
<keyword evidence="5 9" id="KW-0560">Oxidoreductase</keyword>
<dbReference type="InterPro" id="IPR001128">
    <property type="entry name" value="Cyt_P450"/>
</dbReference>
<evidence type="ECO:0000256" key="3">
    <source>
        <dbReference type="ARBA" id="ARBA00022617"/>
    </source>
</evidence>
<dbReference type="EMBL" id="ML992690">
    <property type="protein sequence ID" value="KAF2208882.1"/>
    <property type="molecule type" value="Genomic_DNA"/>
</dbReference>
<dbReference type="OrthoDB" id="1470350at2759"/>
<evidence type="ECO:0000313" key="11">
    <source>
        <dbReference type="Proteomes" id="UP000799539"/>
    </source>
</evidence>
<dbReference type="Proteomes" id="UP000799539">
    <property type="component" value="Unassembled WGS sequence"/>
</dbReference>
<dbReference type="AlphaFoldDB" id="A0A6A6F503"/>
<sequence length="504" mass="56681">MLFLILFVATVATSIYFALEYVNRSKQLAELAVQHGTKPPPPYLPASIGGWKRFLEVTGAISDRKALEKMVHDLENFGVTHSANMMGTPFIVTMDPENVKTVLSTKFADYGLGHRLRAFGPLIGQGIFTSDGKHWEHSRAMIRPNFARAQVADLVKLEGHIQRLFAAIPADGQPVDLQPLFYNMTFDTATEFLVGKSINCQLAREGTHAQAVVSAFDYAQTQMASRIRLAKFSFLHRDSKFARACETLHEAFDALIADAKKQFELKGEKQVGDHYVFLEELMKVEKDPLKLRAEALNVLIAGRDTTAGLLSNLFHLLARHPRVWKRLQQEINITLEGRLPDYETLRGDLPYLKAVINEGLRLFPSVPTNTRFANVDTILPRGGGESGTAPILVPKGSVFLYSVYAMHRRKDIYGPDADEFRPERWIAEENETPLRPGWAFLPFNGGPRVCIGQQYALTETGYTIVRILQTFAELENCDPKSWQEHIGVTLSSNHGTQVRFQRRL</sequence>
<dbReference type="PANTHER" id="PTHR24287">
    <property type="entry name" value="P450, PUTATIVE (EUROFUNG)-RELATED"/>
    <property type="match status" value="1"/>
</dbReference>
<organism evidence="10 11">
    <name type="scientific">Cercospora zeae-maydis SCOH1-5</name>
    <dbReference type="NCBI Taxonomy" id="717836"/>
    <lineage>
        <taxon>Eukaryota</taxon>
        <taxon>Fungi</taxon>
        <taxon>Dikarya</taxon>
        <taxon>Ascomycota</taxon>
        <taxon>Pezizomycotina</taxon>
        <taxon>Dothideomycetes</taxon>
        <taxon>Dothideomycetidae</taxon>
        <taxon>Mycosphaerellales</taxon>
        <taxon>Mycosphaerellaceae</taxon>
        <taxon>Cercospora</taxon>
    </lineage>
</organism>
<comment type="cofactor">
    <cofactor evidence="1 8">
        <name>heme</name>
        <dbReference type="ChEBI" id="CHEBI:30413"/>
    </cofactor>
</comment>
<dbReference type="Pfam" id="PF00067">
    <property type="entry name" value="p450"/>
    <property type="match status" value="1"/>
</dbReference>
<evidence type="ECO:0000256" key="9">
    <source>
        <dbReference type="RuleBase" id="RU000461"/>
    </source>
</evidence>
<reference evidence="10" key="1">
    <citation type="journal article" date="2020" name="Stud. Mycol.">
        <title>101 Dothideomycetes genomes: a test case for predicting lifestyles and emergence of pathogens.</title>
        <authorList>
            <person name="Haridas S."/>
            <person name="Albert R."/>
            <person name="Binder M."/>
            <person name="Bloem J."/>
            <person name="Labutti K."/>
            <person name="Salamov A."/>
            <person name="Andreopoulos B."/>
            <person name="Baker S."/>
            <person name="Barry K."/>
            <person name="Bills G."/>
            <person name="Bluhm B."/>
            <person name="Cannon C."/>
            <person name="Castanera R."/>
            <person name="Culley D."/>
            <person name="Daum C."/>
            <person name="Ezra D."/>
            <person name="Gonzalez J."/>
            <person name="Henrissat B."/>
            <person name="Kuo A."/>
            <person name="Liang C."/>
            <person name="Lipzen A."/>
            <person name="Lutzoni F."/>
            <person name="Magnuson J."/>
            <person name="Mondo S."/>
            <person name="Nolan M."/>
            <person name="Ohm R."/>
            <person name="Pangilinan J."/>
            <person name="Park H.-J."/>
            <person name="Ramirez L."/>
            <person name="Alfaro M."/>
            <person name="Sun H."/>
            <person name="Tritt A."/>
            <person name="Yoshinaga Y."/>
            <person name="Zwiers L.-H."/>
            <person name="Turgeon B."/>
            <person name="Goodwin S."/>
            <person name="Spatafora J."/>
            <person name="Crous P."/>
            <person name="Grigoriev I."/>
        </authorList>
    </citation>
    <scope>NUCLEOTIDE SEQUENCE</scope>
    <source>
        <strain evidence="10">SCOH1-5</strain>
    </source>
</reference>
<dbReference type="GO" id="GO:0005506">
    <property type="term" value="F:iron ion binding"/>
    <property type="evidence" value="ECO:0007669"/>
    <property type="project" value="InterPro"/>
</dbReference>
<evidence type="ECO:0000256" key="2">
    <source>
        <dbReference type="ARBA" id="ARBA00010617"/>
    </source>
</evidence>
<evidence type="ECO:0000256" key="5">
    <source>
        <dbReference type="ARBA" id="ARBA00023002"/>
    </source>
</evidence>
<protein>
    <recommendedName>
        <fullName evidence="12">Cytochrome P450</fullName>
    </recommendedName>
</protein>
<comment type="similarity">
    <text evidence="2 9">Belongs to the cytochrome P450 family.</text>
</comment>
<evidence type="ECO:0000256" key="1">
    <source>
        <dbReference type="ARBA" id="ARBA00001971"/>
    </source>
</evidence>
<dbReference type="InterPro" id="IPR002402">
    <property type="entry name" value="Cyt_P450_E_grp-II"/>
</dbReference>
<dbReference type="PROSITE" id="PS00086">
    <property type="entry name" value="CYTOCHROME_P450"/>
    <property type="match status" value="1"/>
</dbReference>
<evidence type="ECO:0000256" key="6">
    <source>
        <dbReference type="ARBA" id="ARBA00023004"/>
    </source>
</evidence>
<keyword evidence="6 8" id="KW-0408">Iron</keyword>
<accession>A0A6A6F503</accession>
<dbReference type="PRINTS" id="PR00464">
    <property type="entry name" value="EP450II"/>
</dbReference>
<evidence type="ECO:0000256" key="7">
    <source>
        <dbReference type="ARBA" id="ARBA00023033"/>
    </source>
</evidence>
<dbReference type="SUPFAM" id="SSF48264">
    <property type="entry name" value="Cytochrome P450"/>
    <property type="match status" value="1"/>
</dbReference>
<proteinExistence type="inferred from homology"/>
<dbReference type="InterPro" id="IPR002974">
    <property type="entry name" value="Cyt_P450_E_CYP52_ascomycetes"/>
</dbReference>
<dbReference type="GO" id="GO:0020037">
    <property type="term" value="F:heme binding"/>
    <property type="evidence" value="ECO:0007669"/>
    <property type="project" value="InterPro"/>
</dbReference>